<evidence type="ECO:0000313" key="2">
    <source>
        <dbReference type="EMBL" id="SVD13079.1"/>
    </source>
</evidence>
<dbReference type="GO" id="GO:0015833">
    <property type="term" value="P:peptide transport"/>
    <property type="evidence" value="ECO:0007669"/>
    <property type="project" value="TreeGrafter"/>
</dbReference>
<gene>
    <name evidence="2" type="ORF">METZ01_LOCUS365933</name>
</gene>
<evidence type="ECO:0000259" key="1">
    <source>
        <dbReference type="Pfam" id="PF00496"/>
    </source>
</evidence>
<dbReference type="InterPro" id="IPR000914">
    <property type="entry name" value="SBP_5_dom"/>
</dbReference>
<dbReference type="Gene3D" id="3.10.105.10">
    <property type="entry name" value="Dipeptide-binding Protein, Domain 3"/>
    <property type="match status" value="1"/>
</dbReference>
<organism evidence="2">
    <name type="scientific">marine metagenome</name>
    <dbReference type="NCBI Taxonomy" id="408172"/>
    <lineage>
        <taxon>unclassified sequences</taxon>
        <taxon>metagenomes</taxon>
        <taxon>ecological metagenomes</taxon>
    </lineage>
</organism>
<dbReference type="InterPro" id="IPR039424">
    <property type="entry name" value="SBP_5"/>
</dbReference>
<proteinExistence type="predicted"/>
<protein>
    <recommendedName>
        <fullName evidence="1">Solute-binding protein family 5 domain-containing protein</fullName>
    </recommendedName>
</protein>
<reference evidence="2" key="1">
    <citation type="submission" date="2018-05" db="EMBL/GenBank/DDBJ databases">
        <authorList>
            <person name="Lanie J.A."/>
            <person name="Ng W.-L."/>
            <person name="Kazmierczak K.M."/>
            <person name="Andrzejewski T.M."/>
            <person name="Davidsen T.M."/>
            <person name="Wayne K.J."/>
            <person name="Tettelin H."/>
            <person name="Glass J.I."/>
            <person name="Rusch D."/>
            <person name="Podicherti R."/>
            <person name="Tsui H.-C.T."/>
            <person name="Winkler M.E."/>
        </authorList>
    </citation>
    <scope>NUCLEOTIDE SEQUENCE</scope>
</reference>
<dbReference type="EMBL" id="UINC01131399">
    <property type="protein sequence ID" value="SVD13079.1"/>
    <property type="molecule type" value="Genomic_DNA"/>
</dbReference>
<accession>A0A382ST36</accession>
<name>A0A382ST36_9ZZZZ</name>
<dbReference type="AlphaFoldDB" id="A0A382ST36"/>
<sequence>MNTEVRQSQAIQQDLAKVGITVSIKAVTGATRIEAVGRRKTVPMAHFGWYQDYPDPSNFLDVLLSGHRITDVNSNNVAFYDNSQVNDLLSRAVYDLDPQHRLSLYQQAESIIVDEA</sequence>
<dbReference type="PANTHER" id="PTHR30290">
    <property type="entry name" value="PERIPLASMIC BINDING COMPONENT OF ABC TRANSPORTER"/>
    <property type="match status" value="1"/>
</dbReference>
<dbReference type="SUPFAM" id="SSF53850">
    <property type="entry name" value="Periplasmic binding protein-like II"/>
    <property type="match status" value="1"/>
</dbReference>
<feature type="non-terminal residue" evidence="2">
    <location>
        <position position="116"/>
    </location>
</feature>
<dbReference type="GO" id="GO:1904680">
    <property type="term" value="F:peptide transmembrane transporter activity"/>
    <property type="evidence" value="ECO:0007669"/>
    <property type="project" value="TreeGrafter"/>
</dbReference>
<feature type="domain" description="Solute-binding protein family 5" evidence="1">
    <location>
        <begin position="4"/>
        <end position="67"/>
    </location>
</feature>
<dbReference type="Pfam" id="PF00496">
    <property type="entry name" value="SBP_bac_5"/>
    <property type="match status" value="1"/>
</dbReference>